<evidence type="ECO:0000313" key="2">
    <source>
        <dbReference type="Proteomes" id="UP000529637"/>
    </source>
</evidence>
<evidence type="ECO:0000313" key="1">
    <source>
        <dbReference type="EMBL" id="NUZ08360.1"/>
    </source>
</evidence>
<dbReference type="EMBL" id="JABWMJ010000012">
    <property type="protein sequence ID" value="NUZ08360.1"/>
    <property type="molecule type" value="Genomic_DNA"/>
</dbReference>
<gene>
    <name evidence="1" type="ORF">HQN59_21640</name>
</gene>
<keyword evidence="2" id="KW-1185">Reference proteome</keyword>
<name>A0A7Y6TYQ3_9BURK</name>
<reference evidence="1 2" key="1">
    <citation type="submission" date="2020-06" db="EMBL/GenBank/DDBJ databases">
        <title>Schlegella sp. ID0723 isolated from air conditioner.</title>
        <authorList>
            <person name="Kim D.Y."/>
            <person name="Kim D.-U."/>
        </authorList>
    </citation>
    <scope>NUCLEOTIDE SEQUENCE [LARGE SCALE GENOMIC DNA]</scope>
    <source>
        <strain evidence="1 2">ID0723</strain>
    </source>
</reference>
<comment type="caution">
    <text evidence="1">The sequence shown here is derived from an EMBL/GenBank/DDBJ whole genome shotgun (WGS) entry which is preliminary data.</text>
</comment>
<accession>A0A7Y6TYQ3</accession>
<dbReference type="AlphaFoldDB" id="A0A7Y6TYQ3"/>
<protein>
    <submittedName>
        <fullName evidence="1">Uncharacterized protein</fullName>
    </submittedName>
</protein>
<sequence length="69" mass="8017">MFRLLTSISAGELFKRQLPVFLVSFLIAELFYKFHSFTLECAAFLATWFVLDGALQLVTGARRPERFER</sequence>
<organism evidence="1 2">
    <name type="scientific">Piscinibacter koreensis</name>
    <dbReference type="NCBI Taxonomy" id="2742824"/>
    <lineage>
        <taxon>Bacteria</taxon>
        <taxon>Pseudomonadati</taxon>
        <taxon>Pseudomonadota</taxon>
        <taxon>Betaproteobacteria</taxon>
        <taxon>Burkholderiales</taxon>
        <taxon>Sphaerotilaceae</taxon>
        <taxon>Piscinibacter</taxon>
    </lineage>
</organism>
<dbReference type="RefSeq" id="WP_176071193.1">
    <property type="nucleotide sequence ID" value="NZ_JABWMJ010000012.1"/>
</dbReference>
<dbReference type="Proteomes" id="UP000529637">
    <property type="component" value="Unassembled WGS sequence"/>
</dbReference>
<proteinExistence type="predicted"/>